<feature type="domain" description="N-acetyltransferase" evidence="3">
    <location>
        <begin position="1"/>
        <end position="172"/>
    </location>
</feature>
<keyword evidence="5" id="KW-1185">Reference proteome</keyword>
<dbReference type="OrthoDB" id="143110at2"/>
<dbReference type="AlphaFoldDB" id="A0A0G9MTD8"/>
<gene>
    <name evidence="4" type="ORF">AAW00_06705</name>
</gene>
<dbReference type="Proteomes" id="UP000053464">
    <property type="component" value="Unassembled WGS sequence"/>
</dbReference>
<dbReference type="CDD" id="cd04301">
    <property type="entry name" value="NAT_SF"/>
    <property type="match status" value="1"/>
</dbReference>
<dbReference type="Gene3D" id="3.40.630.30">
    <property type="match status" value="1"/>
</dbReference>
<dbReference type="Pfam" id="PF00583">
    <property type="entry name" value="Acetyltransf_1"/>
    <property type="match status" value="1"/>
</dbReference>
<sequence length="172" mass="19005">MILRPASLADAEPLARLGRESFCAAFEHLYRPQDLATFLHDVYSVNAVRGEIADPTITHRLAQDEPGGPLTGFVKMRAPSWYAEHSDAARPIALGQLYTDPARTGEGIGAALMDWALGFARDGGHDAVQLSVWAENHAAQRFYARYGFAKIADIHFPVGEQLDEEFLLELRL</sequence>
<dbReference type="STRING" id="1581420.AAW00_06705"/>
<proteinExistence type="predicted"/>
<evidence type="ECO:0000256" key="2">
    <source>
        <dbReference type="ARBA" id="ARBA00023315"/>
    </source>
</evidence>
<dbReference type="EMBL" id="LBHB01000002">
    <property type="protein sequence ID" value="KLE33995.1"/>
    <property type="molecule type" value="Genomic_DNA"/>
</dbReference>
<dbReference type="RefSeq" id="WP_047003643.1">
    <property type="nucleotide sequence ID" value="NZ_LBHB01000002.1"/>
</dbReference>
<reference evidence="4 5" key="1">
    <citation type="submission" date="2015-04" db="EMBL/GenBank/DDBJ databases">
        <title>The draft genome sequence of Erythrobacter luteus KA37.</title>
        <authorList>
            <person name="Zhuang L."/>
            <person name="Liu Y."/>
            <person name="Shao Z."/>
        </authorList>
    </citation>
    <scope>NUCLEOTIDE SEQUENCE [LARGE SCALE GENOMIC DNA]</scope>
    <source>
        <strain evidence="4 5">KA37</strain>
    </source>
</reference>
<keyword evidence="1 4" id="KW-0808">Transferase</keyword>
<dbReference type="PATRIC" id="fig|1581420.6.peg.1362"/>
<evidence type="ECO:0000256" key="1">
    <source>
        <dbReference type="ARBA" id="ARBA00022679"/>
    </source>
</evidence>
<keyword evidence="2" id="KW-0012">Acyltransferase</keyword>
<name>A0A0G9MTD8_9SPHN</name>
<protein>
    <submittedName>
        <fullName evidence="4">Acetyltransferase</fullName>
    </submittedName>
</protein>
<accession>A0A0G9MTD8</accession>
<dbReference type="PROSITE" id="PS51186">
    <property type="entry name" value="GNAT"/>
    <property type="match status" value="1"/>
</dbReference>
<dbReference type="InterPro" id="IPR016181">
    <property type="entry name" value="Acyl_CoA_acyltransferase"/>
</dbReference>
<comment type="caution">
    <text evidence="4">The sequence shown here is derived from an EMBL/GenBank/DDBJ whole genome shotgun (WGS) entry which is preliminary data.</text>
</comment>
<dbReference type="GO" id="GO:0016747">
    <property type="term" value="F:acyltransferase activity, transferring groups other than amino-acyl groups"/>
    <property type="evidence" value="ECO:0007669"/>
    <property type="project" value="InterPro"/>
</dbReference>
<evidence type="ECO:0000313" key="4">
    <source>
        <dbReference type="EMBL" id="KLE33995.1"/>
    </source>
</evidence>
<dbReference type="InterPro" id="IPR000182">
    <property type="entry name" value="GNAT_dom"/>
</dbReference>
<dbReference type="SUPFAM" id="SSF55729">
    <property type="entry name" value="Acyl-CoA N-acyltransferases (Nat)"/>
    <property type="match status" value="1"/>
</dbReference>
<evidence type="ECO:0000259" key="3">
    <source>
        <dbReference type="PROSITE" id="PS51186"/>
    </source>
</evidence>
<dbReference type="InterPro" id="IPR050832">
    <property type="entry name" value="Bact_Acetyltransf"/>
</dbReference>
<evidence type="ECO:0000313" key="5">
    <source>
        <dbReference type="Proteomes" id="UP000053464"/>
    </source>
</evidence>
<organism evidence="4 5">
    <name type="scientific">Aurantiacibacter luteus</name>
    <dbReference type="NCBI Taxonomy" id="1581420"/>
    <lineage>
        <taxon>Bacteria</taxon>
        <taxon>Pseudomonadati</taxon>
        <taxon>Pseudomonadota</taxon>
        <taxon>Alphaproteobacteria</taxon>
        <taxon>Sphingomonadales</taxon>
        <taxon>Erythrobacteraceae</taxon>
        <taxon>Aurantiacibacter</taxon>
    </lineage>
</organism>
<dbReference type="PANTHER" id="PTHR43877">
    <property type="entry name" value="AMINOALKYLPHOSPHONATE N-ACETYLTRANSFERASE-RELATED-RELATED"/>
    <property type="match status" value="1"/>
</dbReference>